<name>A0A255EBR7_9ACTN</name>
<dbReference type="PANTHER" id="PTHR47756:SF2">
    <property type="entry name" value="BLL6612 PROTEIN"/>
    <property type="match status" value="1"/>
</dbReference>
<comment type="caution">
    <text evidence="2">The sequence shown here is derived from an EMBL/GenBank/DDBJ whole genome shotgun (WGS) entry which is preliminary data.</text>
</comment>
<evidence type="ECO:0000313" key="3">
    <source>
        <dbReference type="Proteomes" id="UP000216300"/>
    </source>
</evidence>
<evidence type="ECO:0000259" key="1">
    <source>
        <dbReference type="Pfam" id="PF20239"/>
    </source>
</evidence>
<dbReference type="Gene3D" id="1.10.1740.10">
    <property type="match status" value="1"/>
</dbReference>
<dbReference type="GO" id="GO:0003700">
    <property type="term" value="F:DNA-binding transcription factor activity"/>
    <property type="evidence" value="ECO:0007669"/>
    <property type="project" value="InterPro"/>
</dbReference>
<dbReference type="SUPFAM" id="SSF88659">
    <property type="entry name" value="Sigma3 and sigma4 domains of RNA polymerase sigma factors"/>
    <property type="match status" value="1"/>
</dbReference>
<protein>
    <submittedName>
        <fullName evidence="2">RNA polymerase subunit sigma-24</fullName>
    </submittedName>
</protein>
<dbReference type="GO" id="GO:0006352">
    <property type="term" value="P:DNA-templated transcription initiation"/>
    <property type="evidence" value="ECO:0007669"/>
    <property type="project" value="InterPro"/>
</dbReference>
<dbReference type="RefSeq" id="WP_094455521.1">
    <property type="nucleotide sequence ID" value="NZ_NMVJ01000010.1"/>
</dbReference>
<dbReference type="EMBL" id="NMVJ01000010">
    <property type="protein sequence ID" value="OYN89004.1"/>
    <property type="molecule type" value="Genomic_DNA"/>
</dbReference>
<dbReference type="InterPro" id="IPR013325">
    <property type="entry name" value="RNA_pol_sigma_r2"/>
</dbReference>
<sequence length="418" mass="45998">MDADAALTTVAREEWGRLVAQLLARHRRLDLVEDALSDAFEAAARQWQPRPDDPHHQTVPANPTGWIRTVAERRIVDRVRAEAMARRKYALLAVDVTRQEPRGDPARQDLDAIEDDVLRLILMCTHPAINTESAAALALRLVLGVSTANIAHLFLVKEATMAARITRAKQRIVTTGIPLALPTAGALPDRMDSLSQTIHLAFTAGYAPAHSEDLISIELAGEAIRLARQAYQLRPDPALRTLLALMLLQHSRRHARLDDDGDLVLLADQDRRRWHHEEITEAVALLDGLDPTQPLTTRTVIHLLQASIAAEHATAATAEATRWDRIVDHYDHLLVLDPSPAAGLARAVAVAEAQGPQAGLASLDQLGPVPGHRPWAVRAELHTRCGEVEAARHAYEEALSRCRNAVEHRHLSGRLAQL</sequence>
<gene>
    <name evidence="2" type="ORF">CGZ91_12065</name>
</gene>
<accession>A0A255EBR7</accession>
<keyword evidence="3" id="KW-1185">Reference proteome</keyword>
<evidence type="ECO:0000313" key="2">
    <source>
        <dbReference type="EMBL" id="OYN89004.1"/>
    </source>
</evidence>
<reference evidence="2 3" key="1">
    <citation type="submission" date="2017-07" db="EMBL/GenBank/DDBJ databases">
        <title>Draft whole genome sequences of clinical Proprionibacteriaceae strains.</title>
        <authorList>
            <person name="Bernier A.-M."/>
            <person name="Bernard K."/>
            <person name="Domingo M.-C."/>
        </authorList>
    </citation>
    <scope>NUCLEOTIDE SEQUENCE [LARGE SCALE GENOMIC DNA]</scope>
    <source>
        <strain evidence="2 3">NML 150081</strain>
    </source>
</reference>
<dbReference type="Proteomes" id="UP000216300">
    <property type="component" value="Unassembled WGS sequence"/>
</dbReference>
<dbReference type="Pfam" id="PF20239">
    <property type="entry name" value="DUF6596"/>
    <property type="match status" value="1"/>
</dbReference>
<dbReference type="InterPro" id="IPR013324">
    <property type="entry name" value="RNA_pol_sigma_r3/r4-like"/>
</dbReference>
<organism evidence="2 3">
    <name type="scientific">Parenemella sanctibonifatiensis</name>
    <dbReference type="NCBI Taxonomy" id="2016505"/>
    <lineage>
        <taxon>Bacteria</taxon>
        <taxon>Bacillati</taxon>
        <taxon>Actinomycetota</taxon>
        <taxon>Actinomycetes</taxon>
        <taxon>Propionibacteriales</taxon>
        <taxon>Propionibacteriaceae</taxon>
        <taxon>Parenemella</taxon>
    </lineage>
</organism>
<proteinExistence type="predicted"/>
<feature type="domain" description="DUF6596" evidence="1">
    <location>
        <begin position="190"/>
        <end position="287"/>
    </location>
</feature>
<dbReference type="AlphaFoldDB" id="A0A255EBR7"/>
<dbReference type="InterPro" id="IPR046531">
    <property type="entry name" value="DUF6596"/>
</dbReference>
<dbReference type="PANTHER" id="PTHR47756">
    <property type="entry name" value="BLL6612 PROTEIN-RELATED"/>
    <property type="match status" value="1"/>
</dbReference>
<dbReference type="SUPFAM" id="SSF88946">
    <property type="entry name" value="Sigma2 domain of RNA polymerase sigma factors"/>
    <property type="match status" value="1"/>
</dbReference>
<dbReference type="OrthoDB" id="9780299at2"/>